<dbReference type="Gene3D" id="3.30.1490.100">
    <property type="entry name" value="DNA polymerase, Y-family, little finger domain"/>
    <property type="match status" value="1"/>
</dbReference>
<dbReference type="CDD" id="cd17719">
    <property type="entry name" value="BRCT_Rev1"/>
    <property type="match status" value="1"/>
</dbReference>
<feature type="region of interest" description="Disordered" evidence="16">
    <location>
        <begin position="31"/>
        <end position="68"/>
    </location>
</feature>
<evidence type="ECO:0000256" key="8">
    <source>
        <dbReference type="ARBA" id="ARBA00022723"/>
    </source>
</evidence>
<dbReference type="GO" id="GO:0003887">
    <property type="term" value="F:DNA-directed DNA polymerase activity"/>
    <property type="evidence" value="ECO:0007669"/>
    <property type="project" value="InterPro"/>
</dbReference>
<evidence type="ECO:0000256" key="9">
    <source>
        <dbReference type="ARBA" id="ARBA00022763"/>
    </source>
</evidence>
<gene>
    <name evidence="19" type="ORF">B0H15DRAFT_783559</name>
</gene>
<keyword evidence="8" id="KW-0479">Metal-binding</keyword>
<dbReference type="GO" id="GO:0003684">
    <property type="term" value="F:damaged DNA binding"/>
    <property type="evidence" value="ECO:0007669"/>
    <property type="project" value="InterPro"/>
</dbReference>
<evidence type="ECO:0000256" key="10">
    <source>
        <dbReference type="ARBA" id="ARBA00022842"/>
    </source>
</evidence>
<dbReference type="Proteomes" id="UP001222325">
    <property type="component" value="Unassembled WGS sequence"/>
</dbReference>
<comment type="similarity">
    <text evidence="3">Belongs to the DNA polymerase type-Y family.</text>
</comment>
<feature type="domain" description="UmuC" evidence="18">
    <location>
        <begin position="301"/>
        <end position="499"/>
    </location>
</feature>
<dbReference type="InterPro" id="IPR036420">
    <property type="entry name" value="BRCT_dom_sf"/>
</dbReference>
<dbReference type="InterPro" id="IPR043128">
    <property type="entry name" value="Rev_trsase/Diguanyl_cyclase"/>
</dbReference>
<evidence type="ECO:0000256" key="11">
    <source>
        <dbReference type="ARBA" id="ARBA00023125"/>
    </source>
</evidence>
<evidence type="ECO:0000313" key="19">
    <source>
        <dbReference type="EMBL" id="KAJ7084799.1"/>
    </source>
</evidence>
<sequence>PLVKSGSNSSDYFEDDDPAFLEALDATVLPGDIPATRESDSDDLEPPPPAQVSLKRRHAEPDPVDEATYGASRFGEFGEYMQRKRAKLQIQNSEINTTIAQSHIFKGIAIYVNGFTTPSVQELRELIVLHGGVFEPYLVNLSLVTHIVTCALTEAKMRTFANMKVVRPEWLTESAKAGVLLPWRDFIFVHGARPERTLDTVLKTQTKQPPHYAADPSNLHAQRAMANPQWRSAHTSAAPGFIKGYFEHSRLHFLSSVKAELVREAQARAEVKQEQQKAFAPKIAPESPVKGKGRARDERVIMHCDFDCFFVAAGLLSRPDFRGKPVVVCHSQGNQGGTSSTSEIASASYEARAAGIKNGMSLQQARKLCPTVLTMPYEFDRYKDLSLKFYTILMFYADELEAVSIDEALIEVTTAVSRLRSDAARAGSPHDPAKDFAQKIRAEVKEATGCEISVGISHNILLARLATRRAKPAGAVHITPADVPGLIATLEITDLWGFAGSHREKAREKLGSTALSELVKKSRSALSDALGKKTGETLYNAIRGIDDTLLQSDKQRKSVSAEINYGIRFQSNEEAETFIREMGVTVAERLDEVKMRGRSITLKIMKREPSAPVEAPKFMGHGQCDVFHKQTPLVGPGGRATSDPQVIGEHAWRIVASFHFDPKELRGIGIQITKLEPTDGPVSINSNQQRLSFKPSGVAPVRRPPVATHPAPGLQVAGPSAVGPSINLSLPSIDEVDPAVLSSLPLDVRQELEQEWRRRSESPFPGKAPPPRSRSASVFPERKSAPPTRMQQSGLLRHGAYVIDKNSLHPNRPANALLRPTDADLRDLGLAPEVYAVLPPAIQREQLTAARLIKNLGAIPEVSGERLILKPRRYDPPADLFRQPPPYAKYPEPAKLRQQGRNGEKVFFTETDDVQGLIGAWVHAFRDVPPNAKDVEFFAKFLVQAVDSERSTDTGVERAVAVVKWWLVLLRRYWGDYEHVGGTAEEMEDSRVAEAWWKAFRDVKERIDIVARKKFGGKLSLR</sequence>
<evidence type="ECO:0000256" key="7">
    <source>
        <dbReference type="ARBA" id="ARBA00022695"/>
    </source>
</evidence>
<keyword evidence="11" id="KW-0238">DNA-binding</keyword>
<dbReference type="Gene3D" id="3.30.70.270">
    <property type="match status" value="1"/>
</dbReference>
<evidence type="ECO:0000256" key="4">
    <source>
        <dbReference type="ARBA" id="ARBA00020399"/>
    </source>
</evidence>
<dbReference type="GO" id="GO:0006281">
    <property type="term" value="P:DNA repair"/>
    <property type="evidence" value="ECO:0007669"/>
    <property type="project" value="UniProtKB-KW"/>
</dbReference>
<dbReference type="PANTHER" id="PTHR45990:SF1">
    <property type="entry name" value="DNA REPAIR PROTEIN REV1"/>
    <property type="match status" value="1"/>
</dbReference>
<dbReference type="FunFam" id="3.30.1490.100:FF:000001">
    <property type="entry name" value="DNA repair protein REV1"/>
    <property type="match status" value="1"/>
</dbReference>
<reference evidence="19" key="1">
    <citation type="submission" date="2023-03" db="EMBL/GenBank/DDBJ databases">
        <title>Massive genome expansion in bonnet fungi (Mycena s.s.) driven by repeated elements and novel gene families across ecological guilds.</title>
        <authorList>
            <consortium name="Lawrence Berkeley National Laboratory"/>
            <person name="Harder C.B."/>
            <person name="Miyauchi S."/>
            <person name="Viragh M."/>
            <person name="Kuo A."/>
            <person name="Thoen E."/>
            <person name="Andreopoulos B."/>
            <person name="Lu D."/>
            <person name="Skrede I."/>
            <person name="Drula E."/>
            <person name="Henrissat B."/>
            <person name="Morin E."/>
            <person name="Kohler A."/>
            <person name="Barry K."/>
            <person name="LaButti K."/>
            <person name="Morin E."/>
            <person name="Salamov A."/>
            <person name="Lipzen A."/>
            <person name="Mereny Z."/>
            <person name="Hegedus B."/>
            <person name="Baldrian P."/>
            <person name="Stursova M."/>
            <person name="Weitz H."/>
            <person name="Taylor A."/>
            <person name="Grigoriev I.V."/>
            <person name="Nagy L.G."/>
            <person name="Martin F."/>
            <person name="Kauserud H."/>
        </authorList>
    </citation>
    <scope>NUCLEOTIDE SEQUENCE</scope>
    <source>
        <strain evidence="19">CBHHK173m</strain>
    </source>
</reference>
<name>A0AAD6U1N5_9AGAR</name>
<comment type="subcellular location">
    <subcellularLocation>
        <location evidence="2">Nucleus</location>
    </subcellularLocation>
</comment>
<dbReference type="Gene3D" id="1.20.58.1280">
    <property type="entry name" value="DNA repair protein Rev1, C-terminal domain"/>
    <property type="match status" value="1"/>
</dbReference>
<keyword evidence="20" id="KW-1185">Reference proteome</keyword>
<evidence type="ECO:0000256" key="15">
    <source>
        <dbReference type="ARBA" id="ARBA00081902"/>
    </source>
</evidence>
<dbReference type="SUPFAM" id="SSF52113">
    <property type="entry name" value="BRCT domain"/>
    <property type="match status" value="1"/>
</dbReference>
<dbReference type="GO" id="GO:0005634">
    <property type="term" value="C:nucleus"/>
    <property type="evidence" value="ECO:0007669"/>
    <property type="project" value="UniProtKB-SubCell"/>
</dbReference>
<dbReference type="InterPro" id="IPR031991">
    <property type="entry name" value="Rev1_C"/>
</dbReference>
<evidence type="ECO:0000313" key="20">
    <source>
        <dbReference type="Proteomes" id="UP001222325"/>
    </source>
</evidence>
<dbReference type="Gene3D" id="3.40.1170.60">
    <property type="match status" value="1"/>
</dbReference>
<comment type="caution">
    <text evidence="19">The sequence shown here is derived from an EMBL/GenBank/DDBJ whole genome shotgun (WGS) entry which is preliminary data.</text>
</comment>
<dbReference type="Gene3D" id="6.10.250.1630">
    <property type="match status" value="1"/>
</dbReference>
<dbReference type="Gene3D" id="3.40.50.10190">
    <property type="entry name" value="BRCT domain"/>
    <property type="match status" value="1"/>
</dbReference>
<evidence type="ECO:0000256" key="13">
    <source>
        <dbReference type="ARBA" id="ARBA00023242"/>
    </source>
</evidence>
<dbReference type="SUPFAM" id="SSF56672">
    <property type="entry name" value="DNA/RNA polymerases"/>
    <property type="match status" value="1"/>
</dbReference>
<proteinExistence type="inferred from homology"/>
<dbReference type="GO" id="GO:0042276">
    <property type="term" value="P:error-prone translesion synthesis"/>
    <property type="evidence" value="ECO:0007669"/>
    <property type="project" value="TreeGrafter"/>
</dbReference>
<dbReference type="InterPro" id="IPR053848">
    <property type="entry name" value="IMS_HHH_1"/>
</dbReference>
<keyword evidence="9" id="KW-0227">DNA damage</keyword>
<evidence type="ECO:0000259" key="17">
    <source>
        <dbReference type="PROSITE" id="PS50172"/>
    </source>
</evidence>
<evidence type="ECO:0000256" key="1">
    <source>
        <dbReference type="ARBA" id="ARBA00001946"/>
    </source>
</evidence>
<evidence type="ECO:0000256" key="12">
    <source>
        <dbReference type="ARBA" id="ARBA00023204"/>
    </source>
</evidence>
<accession>A0AAD6U1N5</accession>
<dbReference type="Pfam" id="PF16727">
    <property type="entry name" value="REV1_C"/>
    <property type="match status" value="1"/>
</dbReference>
<dbReference type="SUPFAM" id="SSF100879">
    <property type="entry name" value="Lesion bypass DNA polymerase (Y-family), little finger domain"/>
    <property type="match status" value="1"/>
</dbReference>
<keyword evidence="13" id="KW-0539">Nucleus</keyword>
<dbReference type="FunFam" id="3.40.50.10190:FF:000011">
    <property type="entry name" value="DNA repair protein REV1"/>
    <property type="match status" value="1"/>
</dbReference>
<keyword evidence="10" id="KW-0460">Magnesium</keyword>
<dbReference type="GO" id="GO:0070987">
    <property type="term" value="P:error-free translesion synthesis"/>
    <property type="evidence" value="ECO:0007669"/>
    <property type="project" value="UniProtKB-ARBA"/>
</dbReference>
<evidence type="ECO:0000256" key="6">
    <source>
        <dbReference type="ARBA" id="ARBA00022679"/>
    </source>
</evidence>
<dbReference type="SMART" id="SM00292">
    <property type="entry name" value="BRCT"/>
    <property type="match status" value="1"/>
</dbReference>
<evidence type="ECO:0000259" key="18">
    <source>
        <dbReference type="PROSITE" id="PS50173"/>
    </source>
</evidence>
<feature type="region of interest" description="Disordered" evidence="16">
    <location>
        <begin position="755"/>
        <end position="793"/>
    </location>
</feature>
<keyword evidence="6" id="KW-0808">Transferase</keyword>
<evidence type="ECO:0000256" key="5">
    <source>
        <dbReference type="ARBA" id="ARBA00022634"/>
    </source>
</evidence>
<evidence type="ECO:0000256" key="14">
    <source>
        <dbReference type="ARBA" id="ARBA00058985"/>
    </source>
</evidence>
<dbReference type="PROSITE" id="PS50172">
    <property type="entry name" value="BRCT"/>
    <property type="match status" value="1"/>
</dbReference>
<keyword evidence="12" id="KW-0234">DNA repair</keyword>
<evidence type="ECO:0000256" key="3">
    <source>
        <dbReference type="ARBA" id="ARBA00010945"/>
    </source>
</evidence>
<dbReference type="CDD" id="cd01701">
    <property type="entry name" value="PolY_Rev1"/>
    <property type="match status" value="1"/>
</dbReference>
<evidence type="ECO:0000256" key="2">
    <source>
        <dbReference type="ARBA" id="ARBA00004123"/>
    </source>
</evidence>
<dbReference type="GO" id="GO:0046872">
    <property type="term" value="F:metal ion binding"/>
    <property type="evidence" value="ECO:0007669"/>
    <property type="project" value="UniProtKB-KW"/>
</dbReference>
<comment type="cofactor">
    <cofactor evidence="1">
        <name>Mg(2+)</name>
        <dbReference type="ChEBI" id="CHEBI:18420"/>
    </cofactor>
</comment>
<protein>
    <recommendedName>
        <fullName evidence="4">DNA repair protein REV1</fullName>
    </recommendedName>
    <alternativeName>
        <fullName evidence="15">Reversionless protein 1</fullName>
    </alternativeName>
</protein>
<keyword evidence="5" id="KW-0237">DNA synthesis</keyword>
<dbReference type="GO" id="GO:0017125">
    <property type="term" value="F:deoxycytidyl transferase activity"/>
    <property type="evidence" value="ECO:0007669"/>
    <property type="project" value="TreeGrafter"/>
</dbReference>
<feature type="domain" description="BRCT" evidence="17">
    <location>
        <begin position="100"/>
        <end position="188"/>
    </location>
</feature>
<comment type="function">
    <text evidence="14">Deoxycytidyl transferase involved in DNA repair. Transfers a dCMP residue from dCTP to the 3'-end of a DNA primer in a template-dependent reaction. May assist in the first step in the bypass of abasic lesions by the insertion of a nucleotide opposite the lesion. Required for normal induction of mutations by physical and chemical agents. Involved in mitochondrial DNA mutagenesis.</text>
</comment>
<dbReference type="PROSITE" id="PS50173">
    <property type="entry name" value="UMUC"/>
    <property type="match status" value="1"/>
</dbReference>
<evidence type="ECO:0000256" key="16">
    <source>
        <dbReference type="SAM" id="MobiDB-lite"/>
    </source>
</evidence>
<dbReference type="Gene3D" id="6.10.250.1490">
    <property type="match status" value="1"/>
</dbReference>
<dbReference type="InterPro" id="IPR043502">
    <property type="entry name" value="DNA/RNA_pol_sf"/>
</dbReference>
<organism evidence="19 20">
    <name type="scientific">Mycena belliarum</name>
    <dbReference type="NCBI Taxonomy" id="1033014"/>
    <lineage>
        <taxon>Eukaryota</taxon>
        <taxon>Fungi</taxon>
        <taxon>Dikarya</taxon>
        <taxon>Basidiomycota</taxon>
        <taxon>Agaricomycotina</taxon>
        <taxon>Agaricomycetes</taxon>
        <taxon>Agaricomycetidae</taxon>
        <taxon>Agaricales</taxon>
        <taxon>Marasmiineae</taxon>
        <taxon>Mycenaceae</taxon>
        <taxon>Mycena</taxon>
    </lineage>
</organism>
<dbReference type="InterPro" id="IPR017961">
    <property type="entry name" value="DNA_pol_Y-fam_little_finger"/>
</dbReference>
<dbReference type="InterPro" id="IPR038401">
    <property type="entry name" value="Rev1_C_sf"/>
</dbReference>
<dbReference type="InterPro" id="IPR001126">
    <property type="entry name" value="UmuC"/>
</dbReference>
<dbReference type="Pfam" id="PF00817">
    <property type="entry name" value="IMS"/>
    <property type="match status" value="1"/>
</dbReference>
<dbReference type="Pfam" id="PF11799">
    <property type="entry name" value="IMS_C"/>
    <property type="match status" value="1"/>
</dbReference>
<dbReference type="AlphaFoldDB" id="A0AAD6U1N5"/>
<keyword evidence="7" id="KW-0548">Nucleotidyltransferase</keyword>
<dbReference type="Gene3D" id="1.10.150.20">
    <property type="entry name" value="5' to 3' exonuclease, C-terminal subdomain"/>
    <property type="match status" value="1"/>
</dbReference>
<dbReference type="InterPro" id="IPR036775">
    <property type="entry name" value="DNA_pol_Y-fam_lit_finger_sf"/>
</dbReference>
<feature type="non-terminal residue" evidence="19">
    <location>
        <position position="1"/>
    </location>
</feature>
<dbReference type="Pfam" id="PF21999">
    <property type="entry name" value="IMS_HHH_1"/>
    <property type="match status" value="1"/>
</dbReference>
<dbReference type="Pfam" id="PF16589">
    <property type="entry name" value="BRCT_2"/>
    <property type="match status" value="1"/>
</dbReference>
<dbReference type="InterPro" id="IPR001357">
    <property type="entry name" value="BRCT_dom"/>
</dbReference>
<dbReference type="PANTHER" id="PTHR45990">
    <property type="entry name" value="DNA REPAIR PROTEIN REV1"/>
    <property type="match status" value="1"/>
</dbReference>
<dbReference type="EMBL" id="JARJCN010000036">
    <property type="protein sequence ID" value="KAJ7084799.1"/>
    <property type="molecule type" value="Genomic_DNA"/>
</dbReference>